<gene>
    <name evidence="2" type="ORF">SAMN06272739_4188</name>
</gene>
<evidence type="ECO:0000259" key="1">
    <source>
        <dbReference type="Pfam" id="PF14062"/>
    </source>
</evidence>
<sequence>MHLHTHTLGGLSPDLVTVVPAAAPRAPRSGVLPVPGPLRLGSVRLGPGRPVAAKEPRGDAPVVLWVTDQPVPAPVSVWWRLVEQFPDTGLGPVLLQGLYDGSGRPWNGEFDPSTEIDVDLLDPHDVLADGWRGSVVPIDNPWAPGTGPLAPFGPAFPGLAPGGPAVDELAVALPAGDPSRIGLVSCRRPADAIALVGWSGAINVRTPADVSAVLRSWEDRFGAYLVGLGFATITLLVSRPPIDDDHAVHLAAEIAALCPDSLWQPQELSPYREREATLRALGQAVAREHVWPLWFD</sequence>
<evidence type="ECO:0000313" key="2">
    <source>
        <dbReference type="EMBL" id="SOE03470.1"/>
    </source>
</evidence>
<evidence type="ECO:0000313" key="3">
    <source>
        <dbReference type="Proteomes" id="UP000219482"/>
    </source>
</evidence>
<accession>A0A286H6Q4</accession>
<organism evidence="2 3">
    <name type="scientific">Blastococcus haudaquaticus</name>
    <dbReference type="NCBI Taxonomy" id="1938745"/>
    <lineage>
        <taxon>Bacteria</taxon>
        <taxon>Bacillati</taxon>
        <taxon>Actinomycetota</taxon>
        <taxon>Actinomycetes</taxon>
        <taxon>Geodermatophilales</taxon>
        <taxon>Geodermatophilaceae</taxon>
        <taxon>Blastococcus</taxon>
    </lineage>
</organism>
<keyword evidence="3" id="KW-1185">Reference proteome</keyword>
<feature type="domain" description="DUF4253" evidence="1">
    <location>
        <begin position="180"/>
        <end position="296"/>
    </location>
</feature>
<dbReference type="EMBL" id="OCNK01000007">
    <property type="protein sequence ID" value="SOE03470.1"/>
    <property type="molecule type" value="Genomic_DNA"/>
</dbReference>
<dbReference type="InterPro" id="IPR025349">
    <property type="entry name" value="DUF4253"/>
</dbReference>
<reference evidence="3" key="1">
    <citation type="submission" date="2017-09" db="EMBL/GenBank/DDBJ databases">
        <authorList>
            <person name="Varghese N."/>
            <person name="Submissions S."/>
        </authorList>
    </citation>
    <scope>NUCLEOTIDE SEQUENCE [LARGE SCALE GENOMIC DNA]</scope>
    <source>
        <strain evidence="3">DSM 44270</strain>
    </source>
</reference>
<dbReference type="AlphaFoldDB" id="A0A286H6Q4"/>
<name>A0A286H6Q4_9ACTN</name>
<dbReference type="Pfam" id="PF14062">
    <property type="entry name" value="DUF4253"/>
    <property type="match status" value="1"/>
</dbReference>
<dbReference type="OrthoDB" id="7839592at2"/>
<dbReference type="Proteomes" id="UP000219482">
    <property type="component" value="Unassembled WGS sequence"/>
</dbReference>
<protein>
    <recommendedName>
        <fullName evidence="1">DUF4253 domain-containing protein</fullName>
    </recommendedName>
</protein>
<proteinExistence type="predicted"/>
<dbReference type="RefSeq" id="WP_159961826.1">
    <property type="nucleotide sequence ID" value="NZ_OCNK01000007.1"/>
</dbReference>